<dbReference type="Pfam" id="PF17820">
    <property type="entry name" value="PDZ_6"/>
    <property type="match status" value="1"/>
</dbReference>
<dbReference type="PANTHER" id="PTHR43343">
    <property type="entry name" value="PEPTIDASE S12"/>
    <property type="match status" value="1"/>
</dbReference>
<evidence type="ECO:0000256" key="1">
    <source>
        <dbReference type="ARBA" id="ARBA00022670"/>
    </source>
</evidence>
<dbReference type="KEGG" id="iag:Igag_1636"/>
<dbReference type="SUPFAM" id="SSF50494">
    <property type="entry name" value="Trypsin-like serine proteases"/>
    <property type="match status" value="1"/>
</dbReference>
<dbReference type="HOGENOM" id="CLU_020120_2_2_2"/>
<dbReference type="GO" id="GO:0004252">
    <property type="term" value="F:serine-type endopeptidase activity"/>
    <property type="evidence" value="ECO:0007669"/>
    <property type="project" value="InterPro"/>
</dbReference>
<dbReference type="InterPro" id="IPR041489">
    <property type="entry name" value="PDZ_6"/>
</dbReference>
<keyword evidence="2 4" id="KW-0378">Hydrolase</keyword>
<keyword evidence="5" id="KW-1185">Reference proteome</keyword>
<keyword evidence="1" id="KW-0645">Protease</keyword>
<sequence length="318" mass="33859">MVFNCMRLEEISKAISEVINSAMNSVVTISTVRMAIDILFGLAPIKGVGSGFIVDERGFIVTNNHVVQGASRVTVILPNGESIDGEVIAGDPYRDLALIKISMSGLKPIKMGDSDKIRVGEIVFALGSPLGLPGPTVTMGVVSAVGRTIAAENIVLEDLIQTDAAINPGNSGGPLINASGEAIGVTTAIIPFAQGIGFAIPINTVKRFLEMISRFGRPVIAFIGVYVAPLTSETAKAIRFPISNGLVVVGIVRGGPAYRAGIQRGDIIVRANGKDLYRVSDLRTIVEESIDRGYVELEIYRNGRIYRVEVPIVIEEVE</sequence>
<dbReference type="STRING" id="583356.Igag_1636"/>
<dbReference type="EC" id="3.4.21.108" evidence="4"/>
<dbReference type="Pfam" id="PF13365">
    <property type="entry name" value="Trypsin_2"/>
    <property type="match status" value="1"/>
</dbReference>
<dbReference type="InterPro" id="IPR001940">
    <property type="entry name" value="Peptidase_S1C"/>
</dbReference>
<dbReference type="InterPro" id="IPR036034">
    <property type="entry name" value="PDZ_sf"/>
</dbReference>
<name>E0SRQ3_IGNAA</name>
<evidence type="ECO:0000259" key="3">
    <source>
        <dbReference type="PROSITE" id="PS50106"/>
    </source>
</evidence>
<dbReference type="InterPro" id="IPR001478">
    <property type="entry name" value="PDZ"/>
</dbReference>
<evidence type="ECO:0000313" key="5">
    <source>
        <dbReference type="Proteomes" id="UP000001304"/>
    </source>
</evidence>
<dbReference type="InterPro" id="IPR009003">
    <property type="entry name" value="Peptidase_S1_PA"/>
</dbReference>
<dbReference type="Gene3D" id="2.40.10.120">
    <property type="match status" value="1"/>
</dbReference>
<organism evidence="4 5">
    <name type="scientific">Ignisphaera aggregans (strain DSM 17230 / JCM 13409 / AQ1.S1)</name>
    <dbReference type="NCBI Taxonomy" id="583356"/>
    <lineage>
        <taxon>Archaea</taxon>
        <taxon>Thermoproteota</taxon>
        <taxon>Thermoprotei</taxon>
        <taxon>Desulfurococcales</taxon>
        <taxon>Desulfurococcaceae</taxon>
        <taxon>Ignisphaera</taxon>
    </lineage>
</organism>
<dbReference type="Proteomes" id="UP000001304">
    <property type="component" value="Chromosome"/>
</dbReference>
<accession>E0SRQ3</accession>
<dbReference type="Gene3D" id="2.30.42.10">
    <property type="match status" value="1"/>
</dbReference>
<protein>
    <submittedName>
        <fullName evidence="4">HtrA2 peptidase</fullName>
        <ecNumber evidence="4">3.4.21.108</ecNumber>
    </submittedName>
</protein>
<evidence type="ECO:0000313" key="4">
    <source>
        <dbReference type="EMBL" id="ADM28434.1"/>
    </source>
</evidence>
<evidence type="ECO:0000256" key="2">
    <source>
        <dbReference type="ARBA" id="ARBA00022801"/>
    </source>
</evidence>
<dbReference type="EMBL" id="CP002098">
    <property type="protein sequence ID" value="ADM28434.1"/>
    <property type="molecule type" value="Genomic_DNA"/>
</dbReference>
<dbReference type="PRINTS" id="PR00834">
    <property type="entry name" value="PROTEASES2C"/>
</dbReference>
<proteinExistence type="predicted"/>
<dbReference type="SUPFAM" id="SSF50156">
    <property type="entry name" value="PDZ domain-like"/>
    <property type="match status" value="1"/>
</dbReference>
<dbReference type="GO" id="GO:0006508">
    <property type="term" value="P:proteolysis"/>
    <property type="evidence" value="ECO:0007669"/>
    <property type="project" value="UniProtKB-KW"/>
</dbReference>
<reference evidence="4 5" key="1">
    <citation type="journal article" date="2010" name="Stand. Genomic Sci.">
        <title>Complete genome sequence of Ignisphaera aggregans type strain (AQ1.S1).</title>
        <authorList>
            <person name="Goker M."/>
            <person name="Held B."/>
            <person name="Lapidus A."/>
            <person name="Nolan M."/>
            <person name="Spring S."/>
            <person name="Yasawong M."/>
            <person name="Lucas S."/>
            <person name="Glavina Del Rio T."/>
            <person name="Tice H."/>
            <person name="Cheng J.F."/>
            <person name="Goodwin L."/>
            <person name="Tapia R."/>
            <person name="Pitluck S."/>
            <person name="Liolios K."/>
            <person name="Ivanova N."/>
            <person name="Mavromatis K."/>
            <person name="Mikhailova N."/>
            <person name="Pati A."/>
            <person name="Chen A."/>
            <person name="Palaniappan K."/>
            <person name="Brambilla E."/>
            <person name="Land M."/>
            <person name="Hauser L."/>
            <person name="Chang Y.J."/>
            <person name="Jeffries C.D."/>
            <person name="Brettin T."/>
            <person name="Detter J.C."/>
            <person name="Han C."/>
            <person name="Rohde M."/>
            <person name="Sikorski J."/>
            <person name="Woyke T."/>
            <person name="Bristow J."/>
            <person name="Eisen J.A."/>
            <person name="Markowitz V."/>
            <person name="Hugenholtz P."/>
            <person name="Kyrpides N.C."/>
            <person name="Klenk H.P."/>
        </authorList>
    </citation>
    <scope>NUCLEOTIDE SEQUENCE [LARGE SCALE GENOMIC DNA]</scope>
    <source>
        <strain evidence="5">DSM 17230 / JCM 13409 / AQ1.S1</strain>
    </source>
</reference>
<dbReference type="BioCyc" id="IAGG583356:GHAH-1624-MONOMER"/>
<gene>
    <name evidence="4" type="ordered locus">Igag_1636</name>
</gene>
<dbReference type="AlphaFoldDB" id="E0SRQ3"/>
<dbReference type="InterPro" id="IPR051201">
    <property type="entry name" value="Chloro_Bact_Ser_Proteases"/>
</dbReference>
<dbReference type="PROSITE" id="PS50106">
    <property type="entry name" value="PDZ"/>
    <property type="match status" value="1"/>
</dbReference>
<dbReference type="PANTHER" id="PTHR43343:SF3">
    <property type="entry name" value="PROTEASE DO-LIKE 8, CHLOROPLASTIC"/>
    <property type="match status" value="1"/>
</dbReference>
<dbReference type="SMART" id="SM00228">
    <property type="entry name" value="PDZ"/>
    <property type="match status" value="1"/>
</dbReference>
<feature type="domain" description="PDZ" evidence="3">
    <location>
        <begin position="223"/>
        <end position="276"/>
    </location>
</feature>